<evidence type="ECO:0000256" key="1">
    <source>
        <dbReference type="ARBA" id="ARBA00022676"/>
    </source>
</evidence>
<protein>
    <submittedName>
        <fullName evidence="4">Glycosyltransferase family 1 protein</fullName>
    </submittedName>
</protein>
<dbReference type="EMBL" id="WIUZ02000002">
    <property type="protein sequence ID" value="KAF9790935.1"/>
    <property type="molecule type" value="Genomic_DNA"/>
</dbReference>
<accession>A0A9P6HR07</accession>
<feature type="domain" description="Erythromycin biosynthesis protein CIII-like C-terminal" evidence="3">
    <location>
        <begin position="352"/>
        <end position="439"/>
    </location>
</feature>
<dbReference type="InterPro" id="IPR050271">
    <property type="entry name" value="UDP-glycosyltransferase"/>
</dbReference>
<name>A0A9P6HR07_9AGAM</name>
<dbReference type="SUPFAM" id="SSF53756">
    <property type="entry name" value="UDP-Glycosyltransferase/glycogen phosphorylase"/>
    <property type="match status" value="1"/>
</dbReference>
<dbReference type="Gene3D" id="3.40.50.2000">
    <property type="entry name" value="Glycogen Phosphorylase B"/>
    <property type="match status" value="2"/>
</dbReference>
<keyword evidence="2" id="KW-0808">Transferase</keyword>
<dbReference type="Proteomes" id="UP000736335">
    <property type="component" value="Unassembled WGS sequence"/>
</dbReference>
<dbReference type="GO" id="GO:0016758">
    <property type="term" value="F:hexosyltransferase activity"/>
    <property type="evidence" value="ECO:0007669"/>
    <property type="project" value="UniProtKB-ARBA"/>
</dbReference>
<keyword evidence="1" id="KW-0328">Glycosyltransferase</keyword>
<reference evidence="4" key="2">
    <citation type="submission" date="2020-11" db="EMBL/GenBank/DDBJ databases">
        <authorList>
            <consortium name="DOE Joint Genome Institute"/>
            <person name="Kuo A."/>
            <person name="Miyauchi S."/>
            <person name="Kiss E."/>
            <person name="Drula E."/>
            <person name="Kohler A."/>
            <person name="Sanchez-Garcia M."/>
            <person name="Andreopoulos B."/>
            <person name="Barry K.W."/>
            <person name="Bonito G."/>
            <person name="Buee M."/>
            <person name="Carver A."/>
            <person name="Chen C."/>
            <person name="Cichocki N."/>
            <person name="Clum A."/>
            <person name="Culley D."/>
            <person name="Crous P.W."/>
            <person name="Fauchery L."/>
            <person name="Girlanda M."/>
            <person name="Hayes R."/>
            <person name="Keri Z."/>
            <person name="Labutti K."/>
            <person name="Lipzen A."/>
            <person name="Lombard V."/>
            <person name="Magnuson J."/>
            <person name="Maillard F."/>
            <person name="Morin E."/>
            <person name="Murat C."/>
            <person name="Nolan M."/>
            <person name="Ohm R."/>
            <person name="Pangilinan J."/>
            <person name="Pereira M."/>
            <person name="Perotto S."/>
            <person name="Peter M."/>
            <person name="Riley R."/>
            <person name="Sitrit Y."/>
            <person name="Stielow B."/>
            <person name="Szollosi G."/>
            <person name="Zifcakova L."/>
            <person name="Stursova M."/>
            <person name="Spatafora J.W."/>
            <person name="Tedersoo L."/>
            <person name="Vaario L.-M."/>
            <person name="Yamada A."/>
            <person name="Yan M."/>
            <person name="Wang P."/>
            <person name="Xu J."/>
            <person name="Bruns T."/>
            <person name="Baldrian P."/>
            <person name="Vilgalys R."/>
            <person name="Henrissat B."/>
            <person name="Grigoriev I.V."/>
            <person name="Hibbett D."/>
            <person name="Nagy L.G."/>
            <person name="Martin F.M."/>
        </authorList>
    </citation>
    <scope>NUCLEOTIDE SEQUENCE</scope>
    <source>
        <strain evidence="4">UH-Tt-Lm1</strain>
    </source>
</reference>
<gene>
    <name evidence="4" type="ORF">BJ322DRAFT_417413</name>
</gene>
<evidence type="ECO:0000313" key="5">
    <source>
        <dbReference type="Proteomes" id="UP000736335"/>
    </source>
</evidence>
<dbReference type="PANTHER" id="PTHR48043:SF145">
    <property type="entry name" value="FI06409P-RELATED"/>
    <property type="match status" value="1"/>
</dbReference>
<keyword evidence="5" id="KW-1185">Reference proteome</keyword>
<evidence type="ECO:0000256" key="2">
    <source>
        <dbReference type="ARBA" id="ARBA00022679"/>
    </source>
</evidence>
<dbReference type="InterPro" id="IPR002213">
    <property type="entry name" value="UDP_glucos_trans"/>
</dbReference>
<dbReference type="PANTHER" id="PTHR48043">
    <property type="entry name" value="EG:EG0003.4 PROTEIN-RELATED"/>
    <property type="match status" value="1"/>
</dbReference>
<evidence type="ECO:0000313" key="4">
    <source>
        <dbReference type="EMBL" id="KAF9790935.1"/>
    </source>
</evidence>
<dbReference type="CDD" id="cd03784">
    <property type="entry name" value="GT1_Gtf-like"/>
    <property type="match status" value="1"/>
</dbReference>
<organism evidence="4 5">
    <name type="scientific">Thelephora terrestris</name>
    <dbReference type="NCBI Taxonomy" id="56493"/>
    <lineage>
        <taxon>Eukaryota</taxon>
        <taxon>Fungi</taxon>
        <taxon>Dikarya</taxon>
        <taxon>Basidiomycota</taxon>
        <taxon>Agaricomycotina</taxon>
        <taxon>Agaricomycetes</taxon>
        <taxon>Thelephorales</taxon>
        <taxon>Thelephoraceae</taxon>
        <taxon>Thelephora</taxon>
    </lineage>
</organism>
<dbReference type="GO" id="GO:0008194">
    <property type="term" value="F:UDP-glycosyltransferase activity"/>
    <property type="evidence" value="ECO:0007669"/>
    <property type="project" value="InterPro"/>
</dbReference>
<comment type="caution">
    <text evidence="4">The sequence shown here is derived from an EMBL/GenBank/DDBJ whole genome shotgun (WGS) entry which is preliminary data.</text>
</comment>
<reference evidence="4" key="1">
    <citation type="journal article" date="2020" name="Nat. Commun.">
        <title>Large-scale genome sequencing of mycorrhizal fungi provides insights into the early evolution of symbiotic traits.</title>
        <authorList>
            <person name="Miyauchi S."/>
            <person name="Kiss E."/>
            <person name="Kuo A."/>
            <person name="Drula E."/>
            <person name="Kohler A."/>
            <person name="Sanchez-Garcia M."/>
            <person name="Morin E."/>
            <person name="Andreopoulos B."/>
            <person name="Barry K.W."/>
            <person name="Bonito G."/>
            <person name="Buee M."/>
            <person name="Carver A."/>
            <person name="Chen C."/>
            <person name="Cichocki N."/>
            <person name="Clum A."/>
            <person name="Culley D."/>
            <person name="Crous P.W."/>
            <person name="Fauchery L."/>
            <person name="Girlanda M."/>
            <person name="Hayes R.D."/>
            <person name="Keri Z."/>
            <person name="LaButti K."/>
            <person name="Lipzen A."/>
            <person name="Lombard V."/>
            <person name="Magnuson J."/>
            <person name="Maillard F."/>
            <person name="Murat C."/>
            <person name="Nolan M."/>
            <person name="Ohm R.A."/>
            <person name="Pangilinan J."/>
            <person name="Pereira M.F."/>
            <person name="Perotto S."/>
            <person name="Peter M."/>
            <person name="Pfister S."/>
            <person name="Riley R."/>
            <person name="Sitrit Y."/>
            <person name="Stielow J.B."/>
            <person name="Szollosi G."/>
            <person name="Zifcakova L."/>
            <person name="Stursova M."/>
            <person name="Spatafora J.W."/>
            <person name="Tedersoo L."/>
            <person name="Vaario L.M."/>
            <person name="Yamada A."/>
            <person name="Yan M."/>
            <person name="Wang P."/>
            <person name="Xu J."/>
            <person name="Bruns T."/>
            <person name="Baldrian P."/>
            <person name="Vilgalys R."/>
            <person name="Dunand C."/>
            <person name="Henrissat B."/>
            <person name="Grigoriev I.V."/>
            <person name="Hibbett D."/>
            <person name="Nagy L.G."/>
            <person name="Martin F.M."/>
        </authorList>
    </citation>
    <scope>NUCLEOTIDE SEQUENCE</scope>
    <source>
        <strain evidence="4">UH-Tt-Lm1</strain>
    </source>
</reference>
<dbReference type="InterPro" id="IPR010610">
    <property type="entry name" value="EryCIII-like_C"/>
</dbReference>
<evidence type="ECO:0000259" key="3">
    <source>
        <dbReference type="Pfam" id="PF06722"/>
    </source>
</evidence>
<dbReference type="OrthoDB" id="5835829at2759"/>
<dbReference type="Pfam" id="PF06722">
    <property type="entry name" value="EryCIII-like_C"/>
    <property type="match status" value="1"/>
</dbReference>
<sequence length="479" mass="53326">MDTKNGTAGVLTKRILFVTNSESGQANTILAMGLEASTRPDVEVHIASFPGLKRRVEKLSPKVHFHSLDGKDFMEMAAGNGLHERDFPHRPRSGVFAVYKRALGVILAGYDEESYRQICDSIKGVIEELDPGVIVVDMLMTPGFDACYALNREFVMSTPNTLGDVAKQDQPWLKGYWHYPLMGTGISYPISWRDKPLNIIAGILLIWGVIRSPEVKRLVKYRKKQGLPGRLPMESAQTNAIHIICPSVRETDFPLVVPERVGLYGSIVLDTTPIEVCDPELDQWLNRGKTVLMCMGTHFHYSESQAKAVVLGFLSAVTHDSDIQFLWKLPNRSEFEDLFEEALKDPKDKDRFRIVDWLEVDPASIMKHPNVVAWIHHGGANSYFEGTLAGLPQIILAQWYDLYDMAVRAEYLGIGMYGNKKVAPEIEAGEFGEAVARLVWPGKGSEEFRARAKVVAGACRKAGGKSAAVDKLIEIVEGK</sequence>
<proteinExistence type="predicted"/>
<dbReference type="AlphaFoldDB" id="A0A9P6HR07"/>